<reference evidence="1" key="1">
    <citation type="submission" date="2017-05" db="UniProtKB">
        <authorList>
            <consortium name="EnsemblMetazoa"/>
        </authorList>
    </citation>
    <scope>IDENTIFICATION</scope>
</reference>
<organism evidence="1">
    <name type="scientific">Amphimedon queenslandica</name>
    <name type="common">Sponge</name>
    <dbReference type="NCBI Taxonomy" id="400682"/>
    <lineage>
        <taxon>Eukaryota</taxon>
        <taxon>Metazoa</taxon>
        <taxon>Porifera</taxon>
        <taxon>Demospongiae</taxon>
        <taxon>Heteroscleromorpha</taxon>
        <taxon>Haplosclerida</taxon>
        <taxon>Niphatidae</taxon>
        <taxon>Amphimedon</taxon>
    </lineage>
</organism>
<name>A0A1X7UQ29_AMPQE</name>
<protein>
    <submittedName>
        <fullName evidence="1">Uncharacterized protein</fullName>
    </submittedName>
</protein>
<evidence type="ECO:0000313" key="1">
    <source>
        <dbReference type="EnsemblMetazoa" id="Aqu2.1.30095_001"/>
    </source>
</evidence>
<proteinExistence type="predicted"/>
<dbReference type="AlphaFoldDB" id="A0A1X7UQ29"/>
<sequence length="22" mass="2837">MYMYMYTSIKRMRKGERSNMYP</sequence>
<dbReference type="InParanoid" id="A0A1X7UQ29"/>
<dbReference type="EnsemblMetazoa" id="Aqu2.1.30095_001">
    <property type="protein sequence ID" value="Aqu2.1.30095_001"/>
    <property type="gene ID" value="Aqu2.1.30095"/>
</dbReference>
<accession>A0A1X7UQ29</accession>